<dbReference type="EMBL" id="DVGB01000044">
    <property type="protein sequence ID" value="HIR01315.1"/>
    <property type="molecule type" value="Genomic_DNA"/>
</dbReference>
<dbReference type="Pfam" id="PF00892">
    <property type="entry name" value="EamA"/>
    <property type="match status" value="2"/>
</dbReference>
<feature type="transmembrane region" description="Helical" evidence="2">
    <location>
        <begin position="258"/>
        <end position="276"/>
    </location>
</feature>
<comment type="caution">
    <text evidence="4">The sequence shown here is derived from an EMBL/GenBank/DDBJ whole genome shotgun (WGS) entry which is preliminary data.</text>
</comment>
<dbReference type="Proteomes" id="UP000824261">
    <property type="component" value="Unassembled WGS sequence"/>
</dbReference>
<feature type="transmembrane region" description="Helical" evidence="2">
    <location>
        <begin position="160"/>
        <end position="183"/>
    </location>
</feature>
<name>A0A9D1A013_9ACTN</name>
<evidence type="ECO:0000313" key="5">
    <source>
        <dbReference type="Proteomes" id="UP000824261"/>
    </source>
</evidence>
<feature type="transmembrane region" description="Helical" evidence="2">
    <location>
        <begin position="103"/>
        <end position="124"/>
    </location>
</feature>
<dbReference type="InterPro" id="IPR037185">
    <property type="entry name" value="EmrE-like"/>
</dbReference>
<evidence type="ECO:0000259" key="3">
    <source>
        <dbReference type="Pfam" id="PF00892"/>
    </source>
</evidence>
<dbReference type="AlphaFoldDB" id="A0A9D1A013"/>
<feature type="domain" description="EamA" evidence="3">
    <location>
        <begin position="160"/>
        <end position="298"/>
    </location>
</feature>
<dbReference type="InterPro" id="IPR000620">
    <property type="entry name" value="EamA_dom"/>
</dbReference>
<proteinExistence type="inferred from homology"/>
<keyword evidence="2" id="KW-0472">Membrane</keyword>
<organism evidence="4 5">
    <name type="scientific">Candidatus Aveggerthella stercoripullorum</name>
    <dbReference type="NCBI Taxonomy" id="2840688"/>
    <lineage>
        <taxon>Bacteria</taxon>
        <taxon>Bacillati</taxon>
        <taxon>Actinomycetota</taxon>
        <taxon>Coriobacteriia</taxon>
        <taxon>Eggerthellales</taxon>
        <taxon>Eggerthellaceae</taxon>
        <taxon>Eggerthellaceae incertae sedis</taxon>
        <taxon>Candidatus Aveggerthella</taxon>
    </lineage>
</organism>
<dbReference type="SUPFAM" id="SSF103481">
    <property type="entry name" value="Multidrug resistance efflux transporter EmrE"/>
    <property type="match status" value="2"/>
</dbReference>
<accession>A0A9D1A013</accession>
<feature type="transmembrane region" description="Helical" evidence="2">
    <location>
        <begin position="203"/>
        <end position="223"/>
    </location>
</feature>
<feature type="transmembrane region" description="Helical" evidence="2">
    <location>
        <begin position="229"/>
        <end position="246"/>
    </location>
</feature>
<reference evidence="4" key="2">
    <citation type="journal article" date="2021" name="PeerJ">
        <title>Extensive microbial diversity within the chicken gut microbiome revealed by metagenomics and culture.</title>
        <authorList>
            <person name="Gilroy R."/>
            <person name="Ravi A."/>
            <person name="Getino M."/>
            <person name="Pursley I."/>
            <person name="Horton D.L."/>
            <person name="Alikhan N.F."/>
            <person name="Baker D."/>
            <person name="Gharbi K."/>
            <person name="Hall N."/>
            <person name="Watson M."/>
            <person name="Adriaenssens E.M."/>
            <person name="Foster-Nyarko E."/>
            <person name="Jarju S."/>
            <person name="Secka A."/>
            <person name="Antonio M."/>
            <person name="Oren A."/>
            <person name="Chaudhuri R.R."/>
            <person name="La Ragione R."/>
            <person name="Hildebrand F."/>
            <person name="Pallen M.J."/>
        </authorList>
    </citation>
    <scope>NUCLEOTIDE SEQUENCE</scope>
    <source>
        <strain evidence="4">ChiGjej1B1-2707</strain>
    </source>
</reference>
<feature type="transmembrane region" description="Helical" evidence="2">
    <location>
        <begin position="7"/>
        <end position="30"/>
    </location>
</feature>
<evidence type="ECO:0000313" key="4">
    <source>
        <dbReference type="EMBL" id="HIR01315.1"/>
    </source>
</evidence>
<gene>
    <name evidence="4" type="ORF">IAA69_03530</name>
</gene>
<evidence type="ECO:0000256" key="2">
    <source>
        <dbReference type="SAM" id="Phobius"/>
    </source>
</evidence>
<dbReference type="PANTHER" id="PTHR22911">
    <property type="entry name" value="ACYL-MALONYL CONDENSING ENZYME-RELATED"/>
    <property type="match status" value="1"/>
</dbReference>
<keyword evidence="2" id="KW-1133">Transmembrane helix</keyword>
<feature type="transmembrane region" description="Helical" evidence="2">
    <location>
        <begin position="36"/>
        <end position="56"/>
    </location>
</feature>
<sequence length="310" mass="32932">MWWGLGAAITWAFDSVILSIALMSTCFFSTEQAIALASFTSTFLHDGTSAVFMFIYNAVRGKLGKTWRLLRSKTGVFVLIAAVVGGPLGMSGYVFAINEIGPAYTTAITAFFPAYGALAAHIFLKERMKPYQWVGLAVCLIAVAVLGFNPDEAVPGNWLLGIIGALITVFGWGTEAVVISYALHFGEADDESCLQIRQTTSAVVYMIVILPFLGGWGCAIDAFTSDAMLWIALAAVFGTVSYLFYYKAIDRIGAAKAMALNISYSGWAIPLSAILIASMPTATGVVCAVAIIVGAIVAATDVKELVAKRA</sequence>
<feature type="domain" description="EamA" evidence="3">
    <location>
        <begin position="2"/>
        <end position="146"/>
    </location>
</feature>
<dbReference type="PANTHER" id="PTHR22911:SF137">
    <property type="entry name" value="SOLUTE CARRIER FAMILY 35 MEMBER G2-RELATED"/>
    <property type="match status" value="1"/>
</dbReference>
<comment type="similarity">
    <text evidence="1">Belongs to the EamA transporter family.</text>
</comment>
<feature type="transmembrane region" description="Helical" evidence="2">
    <location>
        <begin position="131"/>
        <end position="148"/>
    </location>
</feature>
<feature type="transmembrane region" description="Helical" evidence="2">
    <location>
        <begin position="282"/>
        <end position="302"/>
    </location>
</feature>
<feature type="transmembrane region" description="Helical" evidence="2">
    <location>
        <begin position="76"/>
        <end position="97"/>
    </location>
</feature>
<reference evidence="4" key="1">
    <citation type="submission" date="2020-10" db="EMBL/GenBank/DDBJ databases">
        <authorList>
            <person name="Gilroy R."/>
        </authorList>
    </citation>
    <scope>NUCLEOTIDE SEQUENCE</scope>
    <source>
        <strain evidence="4">ChiGjej1B1-2707</strain>
    </source>
</reference>
<protein>
    <submittedName>
        <fullName evidence="4">DMT family transporter</fullName>
    </submittedName>
</protein>
<evidence type="ECO:0000256" key="1">
    <source>
        <dbReference type="ARBA" id="ARBA00007362"/>
    </source>
</evidence>
<keyword evidence="2" id="KW-0812">Transmembrane</keyword>
<dbReference type="GO" id="GO:0016020">
    <property type="term" value="C:membrane"/>
    <property type="evidence" value="ECO:0007669"/>
    <property type="project" value="InterPro"/>
</dbReference>